<dbReference type="OrthoDB" id="7390084at2"/>
<evidence type="ECO:0000313" key="3">
    <source>
        <dbReference type="Proteomes" id="UP000444185"/>
    </source>
</evidence>
<gene>
    <name evidence="2" type="ORF">GRI42_06510</name>
</gene>
<protein>
    <recommendedName>
        <fullName evidence="4">Lipoprotein</fullName>
    </recommendedName>
</protein>
<sequence>MTKPIRTAALAAASSLALTGCLLSPGTFTSELHMMKDGSFAYSYDGEIQMLALSKLAEMGAKGDDTFKAECIDEETYEERECSLAEVSEQRAEWQAGASERRAEAERKAEQAKQMLGGFDPSDPEAANKLAETLERQRGWEKVDYMGDGIFDVDFRVSGRMTHDFAFPMVEKMPMANMFVTMMLRDGGQVRVDAPGFAAQGGGNPMQGMMAGMMGLASLGLEEGKAEGAKMPRIVLPKGTFTIVTDGRILANNTDEGPVANARGQALVWEIDQQTEQAPTALIAFD</sequence>
<comment type="caution">
    <text evidence="2">The sequence shown here is derived from an EMBL/GenBank/DDBJ whole genome shotgun (WGS) entry which is preliminary data.</text>
</comment>
<organism evidence="2 3">
    <name type="scientific">Qipengyuania gaetbuli</name>
    <dbReference type="NCBI Taxonomy" id="266952"/>
    <lineage>
        <taxon>Bacteria</taxon>
        <taxon>Pseudomonadati</taxon>
        <taxon>Pseudomonadota</taxon>
        <taxon>Alphaproteobacteria</taxon>
        <taxon>Sphingomonadales</taxon>
        <taxon>Erythrobacteraceae</taxon>
        <taxon>Qipengyuania</taxon>
    </lineage>
</organism>
<dbReference type="PROSITE" id="PS51257">
    <property type="entry name" value="PROKAR_LIPOPROTEIN"/>
    <property type="match status" value="1"/>
</dbReference>
<name>A0A844XZ59_9SPHN</name>
<evidence type="ECO:0000256" key="1">
    <source>
        <dbReference type="SAM" id="SignalP"/>
    </source>
</evidence>
<evidence type="ECO:0000313" key="2">
    <source>
        <dbReference type="EMBL" id="MXO50954.1"/>
    </source>
</evidence>
<keyword evidence="3" id="KW-1185">Reference proteome</keyword>
<proteinExistence type="predicted"/>
<dbReference type="Proteomes" id="UP000444185">
    <property type="component" value="Unassembled WGS sequence"/>
</dbReference>
<feature type="signal peptide" evidence="1">
    <location>
        <begin position="1"/>
        <end position="19"/>
    </location>
</feature>
<feature type="chain" id="PRO_5032835958" description="Lipoprotein" evidence="1">
    <location>
        <begin position="20"/>
        <end position="286"/>
    </location>
</feature>
<keyword evidence="1" id="KW-0732">Signal</keyword>
<dbReference type="EMBL" id="WTYF01000004">
    <property type="protein sequence ID" value="MXO50954.1"/>
    <property type="molecule type" value="Genomic_DNA"/>
</dbReference>
<reference evidence="2 3" key="1">
    <citation type="submission" date="2019-12" db="EMBL/GenBank/DDBJ databases">
        <title>Genomic-based taxomic classification of the family Erythrobacteraceae.</title>
        <authorList>
            <person name="Xu L."/>
        </authorList>
    </citation>
    <scope>NUCLEOTIDE SEQUENCE [LARGE SCALE GENOMIC DNA]</scope>
    <source>
        <strain evidence="2 3">DSM 16225</strain>
    </source>
</reference>
<accession>A0A844XZ59</accession>
<dbReference type="RefSeq" id="WP_160607500.1">
    <property type="nucleotide sequence ID" value="NZ_WTYF01000004.1"/>
</dbReference>
<evidence type="ECO:0008006" key="4">
    <source>
        <dbReference type="Google" id="ProtNLM"/>
    </source>
</evidence>
<dbReference type="AlphaFoldDB" id="A0A844XZ59"/>